<gene>
    <name evidence="4" type="primary">btuF</name>
    <name evidence="4" type="ORF">VRLFYP33_01465</name>
</gene>
<dbReference type="PANTHER" id="PTHR30535">
    <property type="entry name" value="VITAMIN B12-BINDING PROTEIN"/>
    <property type="match status" value="1"/>
</dbReference>
<protein>
    <submittedName>
        <fullName evidence="4">Vitamin B12-binding protein</fullName>
    </submittedName>
</protein>
<accession>A0A6N3D144</accession>
<dbReference type="SUPFAM" id="SSF53807">
    <property type="entry name" value="Helical backbone' metal receptor"/>
    <property type="match status" value="1"/>
</dbReference>
<dbReference type="PROSITE" id="PS51257">
    <property type="entry name" value="PROKAR_LIPOPROTEIN"/>
    <property type="match status" value="1"/>
</dbReference>
<feature type="domain" description="Fe/B12 periplasmic-binding" evidence="3">
    <location>
        <begin position="60"/>
        <end position="328"/>
    </location>
</feature>
<proteinExistence type="inferred from homology"/>
<dbReference type="PROSITE" id="PS50983">
    <property type="entry name" value="FE_B12_PBP"/>
    <property type="match status" value="1"/>
</dbReference>
<dbReference type="GO" id="GO:0071281">
    <property type="term" value="P:cellular response to iron ion"/>
    <property type="evidence" value="ECO:0007669"/>
    <property type="project" value="TreeGrafter"/>
</dbReference>
<evidence type="ECO:0000313" key="4">
    <source>
        <dbReference type="EMBL" id="VYU21624.1"/>
    </source>
</evidence>
<dbReference type="RefSeq" id="WP_226974384.1">
    <property type="nucleotide sequence ID" value="NZ_CACRUX010000054.1"/>
</dbReference>
<dbReference type="Gene3D" id="3.40.50.1980">
    <property type="entry name" value="Nitrogenase molybdenum iron protein domain"/>
    <property type="match status" value="2"/>
</dbReference>
<dbReference type="Gene3D" id="1.20.58.2180">
    <property type="match status" value="1"/>
</dbReference>
<keyword evidence="2" id="KW-0812">Transmembrane</keyword>
<name>A0A6N3D144_9FIRM</name>
<reference evidence="4" key="1">
    <citation type="submission" date="2019-11" db="EMBL/GenBank/DDBJ databases">
        <authorList>
            <person name="Feng L."/>
        </authorList>
    </citation>
    <scope>NUCLEOTIDE SEQUENCE</scope>
    <source>
        <strain evidence="4">VrattiLFYP33</strain>
    </source>
</reference>
<organism evidence="4">
    <name type="scientific">Veillonella ratti</name>
    <dbReference type="NCBI Taxonomy" id="103892"/>
    <lineage>
        <taxon>Bacteria</taxon>
        <taxon>Bacillati</taxon>
        <taxon>Bacillota</taxon>
        <taxon>Negativicutes</taxon>
        <taxon>Veillonellales</taxon>
        <taxon>Veillonellaceae</taxon>
        <taxon>Veillonella</taxon>
    </lineage>
</organism>
<dbReference type="EMBL" id="CACRUX010000054">
    <property type="protein sequence ID" value="VYU21624.1"/>
    <property type="molecule type" value="Genomic_DNA"/>
</dbReference>
<dbReference type="Pfam" id="PF01497">
    <property type="entry name" value="Peripla_BP_2"/>
    <property type="match status" value="1"/>
</dbReference>
<dbReference type="AlphaFoldDB" id="A0A6N3D144"/>
<dbReference type="InterPro" id="IPR050902">
    <property type="entry name" value="ABC_Transporter_SBP"/>
</dbReference>
<feature type="transmembrane region" description="Helical" evidence="2">
    <location>
        <begin position="9"/>
        <end position="27"/>
    </location>
</feature>
<evidence type="ECO:0000256" key="2">
    <source>
        <dbReference type="SAM" id="Phobius"/>
    </source>
</evidence>
<evidence type="ECO:0000259" key="3">
    <source>
        <dbReference type="PROSITE" id="PS50983"/>
    </source>
</evidence>
<dbReference type="InterPro" id="IPR002491">
    <property type="entry name" value="ABC_transptr_periplasmic_BD"/>
</dbReference>
<dbReference type="PANTHER" id="PTHR30535:SF34">
    <property type="entry name" value="MOLYBDATE-BINDING PROTEIN MOLA"/>
    <property type="match status" value="1"/>
</dbReference>
<sequence>MGIVLRNKIQLVIIGLCIAFITLFVVGCGNSESKEEKVQTTKVVTDLVGNEVIMPKDVNKIAIVPIPWATIVYAVDGSGDKIAAMHPSAKKAYEDSILKTMAPNMENANATFVDNNFNVNYEELAKLKPDVVVIWDYQPEVAKKLKELGIPSVQIKYGTLEDIQKGMILVGNIINKPKEAEALVNYHIQSADYFKGKQEALKAQPKKKVLYLRDEKLNVAAKDSVNTLMIESAGGINVAKDISGQWKPTTMEQILAWNPDVIVISNFSKLMPEDLYNNKITGQDWSQVKALQTKQVYKAPMGIYRWDAPAVETPLMMRWLGKVLQPEVFNDYSMSQELKSFYHNYLKYDLSEEEVNDILKSNVNPVIPTL</sequence>
<comment type="similarity">
    <text evidence="1">Belongs to the bacterial solute-binding protein 8 family.</text>
</comment>
<keyword evidence="2" id="KW-1133">Transmembrane helix</keyword>
<evidence type="ECO:0000256" key="1">
    <source>
        <dbReference type="ARBA" id="ARBA00008814"/>
    </source>
</evidence>
<keyword evidence="2" id="KW-0472">Membrane</keyword>